<accession>A0AAN6ZF26</accession>
<dbReference type="PANTHER" id="PTHR35392:SF5">
    <property type="entry name" value="ZN(2)-C6 FUNGAL-TYPE DOMAIN-CONTAINING PROTEIN"/>
    <property type="match status" value="1"/>
</dbReference>
<dbReference type="PROSITE" id="PS50048">
    <property type="entry name" value="ZN2_CY6_FUNGAL_2"/>
    <property type="match status" value="1"/>
</dbReference>
<feature type="compositionally biased region" description="Low complexity" evidence="2">
    <location>
        <begin position="335"/>
        <end position="349"/>
    </location>
</feature>
<evidence type="ECO:0000259" key="3">
    <source>
        <dbReference type="PROSITE" id="PS50048"/>
    </source>
</evidence>
<evidence type="ECO:0000256" key="1">
    <source>
        <dbReference type="ARBA" id="ARBA00023242"/>
    </source>
</evidence>
<dbReference type="InterPro" id="IPR001138">
    <property type="entry name" value="Zn2Cys6_DnaBD"/>
</dbReference>
<reference evidence="4" key="2">
    <citation type="submission" date="2023-05" db="EMBL/GenBank/DDBJ databases">
        <authorList>
            <consortium name="Lawrence Berkeley National Laboratory"/>
            <person name="Steindorff A."/>
            <person name="Hensen N."/>
            <person name="Bonometti L."/>
            <person name="Westerberg I."/>
            <person name="Brannstrom I.O."/>
            <person name="Guillou S."/>
            <person name="Cros-Aarteil S."/>
            <person name="Calhoun S."/>
            <person name="Haridas S."/>
            <person name="Kuo A."/>
            <person name="Mondo S."/>
            <person name="Pangilinan J."/>
            <person name="Riley R."/>
            <person name="Labutti K."/>
            <person name="Andreopoulos B."/>
            <person name="Lipzen A."/>
            <person name="Chen C."/>
            <person name="Yanf M."/>
            <person name="Daum C."/>
            <person name="Ng V."/>
            <person name="Clum A."/>
            <person name="Ohm R."/>
            <person name="Martin F."/>
            <person name="Silar P."/>
            <person name="Natvig D."/>
            <person name="Lalanne C."/>
            <person name="Gautier V."/>
            <person name="Ament-Velasquez S.L."/>
            <person name="Kruys A."/>
            <person name="Hutchinson M.I."/>
            <person name="Powell A.J."/>
            <person name="Barry K."/>
            <person name="Miller A.N."/>
            <person name="Grigoriev I.V."/>
            <person name="Debuchy R."/>
            <person name="Gladieux P."/>
            <person name="Thoren M.H."/>
            <person name="Johannesson H."/>
        </authorList>
    </citation>
    <scope>NUCLEOTIDE SEQUENCE</scope>
    <source>
        <strain evidence="4">CBS 123565</strain>
    </source>
</reference>
<name>A0AAN6ZF26_9PEZI</name>
<dbReference type="Proteomes" id="UP001304895">
    <property type="component" value="Unassembled WGS sequence"/>
</dbReference>
<feature type="compositionally biased region" description="Polar residues" evidence="2">
    <location>
        <begin position="1"/>
        <end position="12"/>
    </location>
</feature>
<dbReference type="InterPro" id="IPR052973">
    <property type="entry name" value="Fungal_sec-metab_reg_TF"/>
</dbReference>
<feature type="region of interest" description="Disordered" evidence="2">
    <location>
        <begin position="386"/>
        <end position="420"/>
    </location>
</feature>
<evidence type="ECO:0000256" key="2">
    <source>
        <dbReference type="SAM" id="MobiDB-lite"/>
    </source>
</evidence>
<dbReference type="GO" id="GO:0000981">
    <property type="term" value="F:DNA-binding transcription factor activity, RNA polymerase II-specific"/>
    <property type="evidence" value="ECO:0007669"/>
    <property type="project" value="InterPro"/>
</dbReference>
<proteinExistence type="predicted"/>
<dbReference type="SUPFAM" id="SSF57701">
    <property type="entry name" value="Zn2/Cys6 DNA-binding domain"/>
    <property type="match status" value="1"/>
</dbReference>
<feature type="region of interest" description="Disordered" evidence="2">
    <location>
        <begin position="290"/>
        <end position="349"/>
    </location>
</feature>
<reference evidence="4" key="1">
    <citation type="journal article" date="2023" name="Mol. Phylogenet. Evol.">
        <title>Genome-scale phylogeny and comparative genomics of the fungal order Sordariales.</title>
        <authorList>
            <person name="Hensen N."/>
            <person name="Bonometti L."/>
            <person name="Westerberg I."/>
            <person name="Brannstrom I.O."/>
            <person name="Guillou S."/>
            <person name="Cros-Aarteil S."/>
            <person name="Calhoun S."/>
            <person name="Haridas S."/>
            <person name="Kuo A."/>
            <person name="Mondo S."/>
            <person name="Pangilinan J."/>
            <person name="Riley R."/>
            <person name="LaButti K."/>
            <person name="Andreopoulos B."/>
            <person name="Lipzen A."/>
            <person name="Chen C."/>
            <person name="Yan M."/>
            <person name="Daum C."/>
            <person name="Ng V."/>
            <person name="Clum A."/>
            <person name="Steindorff A."/>
            <person name="Ohm R.A."/>
            <person name="Martin F."/>
            <person name="Silar P."/>
            <person name="Natvig D.O."/>
            <person name="Lalanne C."/>
            <person name="Gautier V."/>
            <person name="Ament-Velasquez S.L."/>
            <person name="Kruys A."/>
            <person name="Hutchinson M.I."/>
            <person name="Powell A.J."/>
            <person name="Barry K."/>
            <person name="Miller A.N."/>
            <person name="Grigoriev I.V."/>
            <person name="Debuchy R."/>
            <person name="Gladieux P."/>
            <person name="Hiltunen Thoren M."/>
            <person name="Johannesson H."/>
        </authorList>
    </citation>
    <scope>NUCLEOTIDE SEQUENCE</scope>
    <source>
        <strain evidence="4">CBS 123565</strain>
    </source>
</reference>
<feature type="compositionally biased region" description="Low complexity" evidence="2">
    <location>
        <begin position="386"/>
        <end position="402"/>
    </location>
</feature>
<evidence type="ECO:0000313" key="5">
    <source>
        <dbReference type="Proteomes" id="UP001304895"/>
    </source>
</evidence>
<feature type="domain" description="Zn(2)-C6 fungal-type" evidence="3">
    <location>
        <begin position="431"/>
        <end position="463"/>
    </location>
</feature>
<protein>
    <recommendedName>
        <fullName evidence="3">Zn(2)-C6 fungal-type domain-containing protein</fullName>
    </recommendedName>
</protein>
<dbReference type="InterPro" id="IPR036864">
    <property type="entry name" value="Zn2-C6_fun-type_DNA-bd_sf"/>
</dbReference>
<dbReference type="EMBL" id="MU853406">
    <property type="protein sequence ID" value="KAK4135351.1"/>
    <property type="molecule type" value="Genomic_DNA"/>
</dbReference>
<feature type="compositionally biased region" description="Low complexity" evidence="2">
    <location>
        <begin position="290"/>
        <end position="300"/>
    </location>
</feature>
<sequence length="874" mass="95205">MVDNCYQTTDLNRTGEKDKPRGDETQYRGYGGTCTYPATATATAAAVMASASVGTSPNALSPYELEFPPYELEYPPYELEFPAAAHSAGDADDAFWTAISNPGNGAASAGGGFTSSPASHNLGSSWGVVADGGQLSPGLASPLNQEQGGHAAFGDGPAGLQVSPFTQGFAPEGLHPFADEDPGFGVGNQFNGFTNMFSGLDHVAPVGNFAFVDGQQPLPLDISHFENLQPLQSGVDVPPWEPLNFRGNDGGDALILGESSPIFVLEDPAFTSPSPSYQYSPSALSVSVSPPAASASPVSPTQTRSPATAKPLGTAPIPIRKVNGANRVQKRKPASQPTPSPLGTSTPATASSTVSKFLIVTPSSITFHSDKPNPFECFEALAHSPGSASSPNSAASPGANPHGARATQRGRKGPLATDTKESALQVRRKGACFSCHARKVRCDHQRPCRSCVRLMAQIPQAVCWQFCDFTAALFPDFIRGHLRRDEVSRFVGANIASFTVRGVELPCVVRLVSGVGFGDRAVLEVRAKFFTARSADALQHWHTQLGRDGMVLHSRGAAPIGLEVDGPGSAAADAQRTEMRKRVREYVQAMVDEPRYADLVTSGPQHTALPRKVLRIAHEYARRCDVPMVRRALTIYTMHFVMTRHLCLTPRNIAELEPTGLVEQGVPWVTPRVLNRQIKAVVDEMLCREMQLLFENFSKSLKPKMRREWAPCLASFLVLCLFMESVEMAADLFVISDNEINLRHRRAPAWKRSFVLDVNSHIENMPFRQFAFQFHQIYQTHSRDASARSFNPLMDDACFELGELDPAAAAMVQQLRRFVNEDWPELDYLTADPILPNTEDHPYPRNVSHNYTGRLVAKFLLSFTDEKYIFDSKT</sequence>
<dbReference type="Gene3D" id="4.10.240.10">
    <property type="entry name" value="Zn(2)-C6 fungal-type DNA-binding domain"/>
    <property type="match status" value="1"/>
</dbReference>
<feature type="compositionally biased region" description="Basic and acidic residues" evidence="2">
    <location>
        <begin position="13"/>
        <end position="26"/>
    </location>
</feature>
<keyword evidence="5" id="KW-1185">Reference proteome</keyword>
<dbReference type="GO" id="GO:0008270">
    <property type="term" value="F:zinc ion binding"/>
    <property type="evidence" value="ECO:0007669"/>
    <property type="project" value="InterPro"/>
</dbReference>
<gene>
    <name evidence="4" type="ORF">BT67DRAFT_433462</name>
</gene>
<comment type="caution">
    <text evidence="4">The sequence shown here is derived from an EMBL/GenBank/DDBJ whole genome shotgun (WGS) entry which is preliminary data.</text>
</comment>
<organism evidence="4 5">
    <name type="scientific">Trichocladium antarcticum</name>
    <dbReference type="NCBI Taxonomy" id="1450529"/>
    <lineage>
        <taxon>Eukaryota</taxon>
        <taxon>Fungi</taxon>
        <taxon>Dikarya</taxon>
        <taxon>Ascomycota</taxon>
        <taxon>Pezizomycotina</taxon>
        <taxon>Sordariomycetes</taxon>
        <taxon>Sordariomycetidae</taxon>
        <taxon>Sordariales</taxon>
        <taxon>Chaetomiaceae</taxon>
        <taxon>Trichocladium</taxon>
    </lineage>
</organism>
<dbReference type="AlphaFoldDB" id="A0AAN6ZF26"/>
<dbReference type="PANTHER" id="PTHR35392">
    <property type="entry name" value="ZN(II)2CYS6 TRANSCRIPTION FACTOR (EUROFUNG)-RELATED-RELATED"/>
    <property type="match status" value="1"/>
</dbReference>
<evidence type="ECO:0000313" key="4">
    <source>
        <dbReference type="EMBL" id="KAK4135351.1"/>
    </source>
</evidence>
<dbReference type="CDD" id="cd00067">
    <property type="entry name" value="GAL4"/>
    <property type="match status" value="1"/>
</dbReference>
<dbReference type="Pfam" id="PF00172">
    <property type="entry name" value="Zn_clus"/>
    <property type="match status" value="1"/>
</dbReference>
<keyword evidence="1" id="KW-0539">Nucleus</keyword>
<feature type="region of interest" description="Disordered" evidence="2">
    <location>
        <begin position="1"/>
        <end position="29"/>
    </location>
</feature>